<feature type="transmembrane region" description="Helical" evidence="5">
    <location>
        <begin position="104"/>
        <end position="125"/>
    </location>
</feature>
<accession>A0A0J6XYH5</accession>
<evidence type="ECO:0000313" key="6">
    <source>
        <dbReference type="EMBL" id="KMP01341.1"/>
    </source>
</evidence>
<name>A0A0J6XYH5_COCIT</name>
<keyword evidence="2 5" id="KW-0812">Transmembrane</keyword>
<keyword evidence="4 5" id="KW-0472">Membrane</keyword>
<feature type="transmembrane region" description="Helical" evidence="5">
    <location>
        <begin position="41"/>
        <end position="63"/>
    </location>
</feature>
<dbReference type="InterPro" id="IPR036259">
    <property type="entry name" value="MFS_trans_sf"/>
</dbReference>
<dbReference type="PANTHER" id="PTHR23501:SF198">
    <property type="entry name" value="AZOLE RESISTANCE PROTEIN 1-RELATED"/>
    <property type="match status" value="1"/>
</dbReference>
<dbReference type="AlphaFoldDB" id="A0A0J6XYH5"/>
<feature type="transmembrane region" description="Helical" evidence="5">
    <location>
        <begin position="70"/>
        <end position="89"/>
    </location>
</feature>
<evidence type="ECO:0000256" key="3">
    <source>
        <dbReference type="ARBA" id="ARBA00022989"/>
    </source>
</evidence>
<dbReference type="Gene3D" id="1.20.1250.20">
    <property type="entry name" value="MFS general substrate transporter like domains"/>
    <property type="match status" value="1"/>
</dbReference>
<protein>
    <submittedName>
        <fullName evidence="6">AflT</fullName>
    </submittedName>
</protein>
<dbReference type="PANTHER" id="PTHR23501">
    <property type="entry name" value="MAJOR FACILITATOR SUPERFAMILY"/>
    <property type="match status" value="1"/>
</dbReference>
<evidence type="ECO:0000256" key="1">
    <source>
        <dbReference type="ARBA" id="ARBA00004141"/>
    </source>
</evidence>
<comment type="subcellular location">
    <subcellularLocation>
        <location evidence="1">Membrane</location>
        <topology evidence="1">Multi-pass membrane protein</topology>
    </subcellularLocation>
</comment>
<reference evidence="7" key="1">
    <citation type="journal article" date="2010" name="Genome Res.">
        <title>Population genomic sequencing of Coccidioides fungi reveals recent hybridization and transposon control.</title>
        <authorList>
            <person name="Neafsey D.E."/>
            <person name="Barker B.M."/>
            <person name="Sharpton T.J."/>
            <person name="Stajich J.E."/>
            <person name="Park D.J."/>
            <person name="Whiston E."/>
            <person name="Hung C.-Y."/>
            <person name="McMahan C."/>
            <person name="White J."/>
            <person name="Sykes S."/>
            <person name="Heiman D."/>
            <person name="Young S."/>
            <person name="Zeng Q."/>
            <person name="Abouelleil A."/>
            <person name="Aftuck L."/>
            <person name="Bessette D."/>
            <person name="Brown A."/>
            <person name="FitzGerald M."/>
            <person name="Lui A."/>
            <person name="Macdonald J.P."/>
            <person name="Priest M."/>
            <person name="Orbach M.J."/>
            <person name="Galgiani J.N."/>
            <person name="Kirkland T.N."/>
            <person name="Cole G.T."/>
            <person name="Birren B.W."/>
            <person name="Henn M.R."/>
            <person name="Taylor J.W."/>
            <person name="Rounsley S.D."/>
        </authorList>
    </citation>
    <scope>NUCLEOTIDE SEQUENCE [LARGE SCALE GENOMIC DNA]</scope>
    <source>
        <strain evidence="7">RMSCC 2394</strain>
    </source>
</reference>
<proteinExistence type="predicted"/>
<sequence>MGFYIHVFYLPIYFQAVKGSSPEKSGLDVVPYQASNAGTSLIVGLLVGMVGWYVPFVWFGALAFAIGSSLLYTVGPNSYTATLIVYQFITGVVSNRDDISSADAIMIFFHSIGGTLSLAIGGNVFTGSLQRILPVEAPLVNSTVVINVRQTYASPCRRISSEEY</sequence>
<dbReference type="Proteomes" id="UP000054565">
    <property type="component" value="Unassembled WGS sequence"/>
</dbReference>
<evidence type="ECO:0000256" key="4">
    <source>
        <dbReference type="ARBA" id="ARBA00023136"/>
    </source>
</evidence>
<evidence type="ECO:0000313" key="7">
    <source>
        <dbReference type="Proteomes" id="UP000054565"/>
    </source>
</evidence>
<dbReference type="SUPFAM" id="SSF103473">
    <property type="entry name" value="MFS general substrate transporter"/>
    <property type="match status" value="1"/>
</dbReference>
<evidence type="ECO:0000256" key="2">
    <source>
        <dbReference type="ARBA" id="ARBA00022692"/>
    </source>
</evidence>
<dbReference type="GO" id="GO:0022857">
    <property type="term" value="F:transmembrane transporter activity"/>
    <property type="evidence" value="ECO:0007669"/>
    <property type="project" value="TreeGrafter"/>
</dbReference>
<dbReference type="GO" id="GO:0005886">
    <property type="term" value="C:plasma membrane"/>
    <property type="evidence" value="ECO:0007669"/>
    <property type="project" value="TreeGrafter"/>
</dbReference>
<evidence type="ECO:0000256" key="5">
    <source>
        <dbReference type="SAM" id="Phobius"/>
    </source>
</evidence>
<gene>
    <name evidence="6" type="ORF">CIRG_01480</name>
</gene>
<dbReference type="EMBL" id="DS028093">
    <property type="protein sequence ID" value="KMP01341.1"/>
    <property type="molecule type" value="Genomic_DNA"/>
</dbReference>
<organism evidence="6 7">
    <name type="scientific">Coccidioides immitis RMSCC 2394</name>
    <dbReference type="NCBI Taxonomy" id="404692"/>
    <lineage>
        <taxon>Eukaryota</taxon>
        <taxon>Fungi</taxon>
        <taxon>Dikarya</taxon>
        <taxon>Ascomycota</taxon>
        <taxon>Pezizomycotina</taxon>
        <taxon>Eurotiomycetes</taxon>
        <taxon>Eurotiomycetidae</taxon>
        <taxon>Onygenales</taxon>
        <taxon>Onygenaceae</taxon>
        <taxon>Coccidioides</taxon>
    </lineage>
</organism>
<keyword evidence="3 5" id="KW-1133">Transmembrane helix</keyword>